<evidence type="ECO:0000259" key="3">
    <source>
        <dbReference type="PROSITE" id="PS50119"/>
    </source>
</evidence>
<keyword evidence="1" id="KW-0863">Zinc-finger</keyword>
<dbReference type="GeneID" id="63788591"/>
<dbReference type="InterPro" id="IPR018553">
    <property type="entry name" value="E2_Ub-conjug_enz"/>
</dbReference>
<dbReference type="RefSeq" id="XP_040723632.1">
    <property type="nucleotide sequence ID" value="XM_040871992.1"/>
</dbReference>
<proteinExistence type="predicted"/>
<dbReference type="OMA" id="DAFAHMF"/>
<dbReference type="Pfam" id="PF09418">
    <property type="entry name" value="DUF2009"/>
    <property type="match status" value="1"/>
</dbReference>
<accession>A0A1Y2F513</accession>
<comment type="caution">
    <text evidence="4">The sequence shown here is derived from an EMBL/GenBank/DDBJ whole genome shotgun (WGS) entry which is preliminary data.</text>
</comment>
<evidence type="ECO:0000256" key="2">
    <source>
        <dbReference type="SAM" id="MobiDB-lite"/>
    </source>
</evidence>
<dbReference type="OrthoDB" id="406045at2759"/>
<dbReference type="PANTHER" id="PTHR31560:SF0">
    <property type="entry name" value="UPF0652 PROTEIN C22H10.08"/>
    <property type="match status" value="1"/>
</dbReference>
<dbReference type="InterPro" id="IPR038446">
    <property type="entry name" value="CEBP_ZZ_sf"/>
</dbReference>
<dbReference type="GO" id="GO:0008270">
    <property type="term" value="F:zinc ion binding"/>
    <property type="evidence" value="ECO:0007669"/>
    <property type="project" value="UniProtKB-KW"/>
</dbReference>
<keyword evidence="5" id="KW-1185">Reference proteome</keyword>
<evidence type="ECO:0000313" key="5">
    <source>
        <dbReference type="Proteomes" id="UP000193685"/>
    </source>
</evidence>
<dbReference type="AlphaFoldDB" id="A0A1Y2F513"/>
<sequence>MNLADILSSEQGHTIEDETGSETVRSHDGPADDDSTVVVEGNCIECGDQEAVLHCEDCREDFCEVCSTIIHRTGKRRKHTLRLLKEDVPEKRDVEMSVEPEDKRNGHAVAADEEMEAKLTVRNLDAEQTERIKQRARFIPLRLTAEERKLHRLLEAALNVSEYTDKIDVISYVSKSRRIVAQLKEICAILSGLMVAQDFKAGQALINDRDYTVNAELYKTIFEIGRRYKIMNPDRMRGTYGKMMFMIQDSLIPEVSETLGFDLFKPVLTVHNFLQAREGLAVLEDDQILTATMEIVPDNKTRPMIQSEIKAKERAIESLCRKYSSGHLLKEDLRQCLYSIGDASAYLRANRDPVMRMRELLFRHFSPDKPDRNLAIRAGVQGSRLTHSHRQQFEYASQTLILWGLIMENMFELYLLVDADMLSTTSRYRLMDTGQGLNRVQACPTISRRMHSILAKAQGICGHWVGSSAIHLGDRSVPNALVFIDKYAQIPRILTPLYTSIAALPSLGKDPFVSGYLDEAFGGVDELAIEILRDWARNALDGSGALNNIEAGSCIDGRTTSLWNWCHGIHGRPYFKALLLVGFPGFDGSGFSG</sequence>
<feature type="domain" description="B box-type" evidence="3">
    <location>
        <begin position="43"/>
        <end position="84"/>
    </location>
</feature>
<gene>
    <name evidence="4" type="ORF">BCR37DRAFT_403316</name>
</gene>
<reference evidence="4 5" key="1">
    <citation type="submission" date="2016-07" db="EMBL/GenBank/DDBJ databases">
        <title>Pervasive Adenine N6-methylation of Active Genes in Fungi.</title>
        <authorList>
            <consortium name="DOE Joint Genome Institute"/>
            <person name="Mondo S.J."/>
            <person name="Dannebaum R.O."/>
            <person name="Kuo R.C."/>
            <person name="Labutti K."/>
            <person name="Haridas S."/>
            <person name="Kuo A."/>
            <person name="Salamov A."/>
            <person name="Ahrendt S.R."/>
            <person name="Lipzen A."/>
            <person name="Sullivan W."/>
            <person name="Andreopoulos W.B."/>
            <person name="Clum A."/>
            <person name="Lindquist E."/>
            <person name="Daum C."/>
            <person name="Ramamoorthy G.K."/>
            <person name="Gryganskyi A."/>
            <person name="Culley D."/>
            <person name="Magnuson J.K."/>
            <person name="James T.Y."/>
            <person name="O'Malley M.A."/>
            <person name="Stajich J.E."/>
            <person name="Spatafora J.W."/>
            <person name="Visel A."/>
            <person name="Grigoriev I.V."/>
        </authorList>
    </citation>
    <scope>NUCLEOTIDE SEQUENCE [LARGE SCALE GENOMIC DNA]</scope>
    <source>
        <strain evidence="4 5">12-1054</strain>
    </source>
</reference>
<dbReference type="Gene3D" id="4.10.640.40">
    <property type="entry name" value="Cytoplasmic polyadenylation element-binding protein, ZZ domain"/>
    <property type="match status" value="1"/>
</dbReference>
<dbReference type="PANTHER" id="PTHR31560">
    <property type="entry name" value="UPF0652 PROTEIN C16A11.03C-RELATED"/>
    <property type="match status" value="1"/>
</dbReference>
<dbReference type="PROSITE" id="PS50119">
    <property type="entry name" value="ZF_BBOX"/>
    <property type="match status" value="1"/>
</dbReference>
<protein>
    <recommendedName>
        <fullName evidence="3">B box-type domain-containing protein</fullName>
    </recommendedName>
</protein>
<keyword evidence="1" id="KW-0479">Metal-binding</keyword>
<dbReference type="EMBL" id="MCFI01000016">
    <property type="protein sequence ID" value="ORY79000.1"/>
    <property type="molecule type" value="Genomic_DNA"/>
</dbReference>
<keyword evidence="1" id="KW-0862">Zinc</keyword>
<dbReference type="InterPro" id="IPR057668">
    <property type="entry name" value="E2_Ub-conjug_enz_C"/>
</dbReference>
<organism evidence="4 5">
    <name type="scientific">Protomyces lactucae-debilis</name>
    <dbReference type="NCBI Taxonomy" id="2754530"/>
    <lineage>
        <taxon>Eukaryota</taxon>
        <taxon>Fungi</taxon>
        <taxon>Dikarya</taxon>
        <taxon>Ascomycota</taxon>
        <taxon>Taphrinomycotina</taxon>
        <taxon>Taphrinomycetes</taxon>
        <taxon>Taphrinales</taxon>
        <taxon>Protomycetaceae</taxon>
        <taxon>Protomyces</taxon>
    </lineage>
</organism>
<dbReference type="Proteomes" id="UP000193685">
    <property type="component" value="Unassembled WGS sequence"/>
</dbReference>
<name>A0A1Y2F513_PROLT</name>
<evidence type="ECO:0000256" key="1">
    <source>
        <dbReference type="PROSITE-ProRule" id="PRU00024"/>
    </source>
</evidence>
<dbReference type="InterPro" id="IPR000315">
    <property type="entry name" value="Znf_B-box"/>
</dbReference>
<dbReference type="Pfam" id="PF00643">
    <property type="entry name" value="zf-B_box"/>
    <property type="match status" value="1"/>
</dbReference>
<feature type="region of interest" description="Disordered" evidence="2">
    <location>
        <begin position="1"/>
        <end position="33"/>
    </location>
</feature>
<evidence type="ECO:0000313" key="4">
    <source>
        <dbReference type="EMBL" id="ORY79000.1"/>
    </source>
</evidence>